<evidence type="ECO:0000256" key="4">
    <source>
        <dbReference type="ARBA" id="ARBA00005432"/>
    </source>
</evidence>
<comment type="subcellular location">
    <subcellularLocation>
        <location evidence="2">Endoplasmic reticulum membrane</location>
    </subcellularLocation>
</comment>
<comment type="pathway">
    <text evidence="3">Protein modification; protein glycosylation.</text>
</comment>
<evidence type="ECO:0000256" key="10">
    <source>
        <dbReference type="ARBA" id="ARBA00022989"/>
    </source>
</evidence>
<keyword evidence="10" id="KW-1133">Transmembrane helix</keyword>
<dbReference type="EMBL" id="KQ991027">
    <property type="protein sequence ID" value="KZV52665.1"/>
    <property type="molecule type" value="Genomic_DNA"/>
</dbReference>
<keyword evidence="13" id="KW-0675">Receptor</keyword>
<comment type="similarity">
    <text evidence="4">Belongs to the UPP synthase family.</text>
</comment>
<evidence type="ECO:0000313" key="13">
    <source>
        <dbReference type="EMBL" id="KZV52665.1"/>
    </source>
</evidence>
<evidence type="ECO:0000256" key="9">
    <source>
        <dbReference type="ARBA" id="ARBA00022842"/>
    </source>
</evidence>
<dbReference type="UniPathway" id="UPA00378"/>
<keyword evidence="6" id="KW-0808">Transferase</keyword>
<evidence type="ECO:0000256" key="12">
    <source>
        <dbReference type="ARBA" id="ARBA00047353"/>
    </source>
</evidence>
<dbReference type="SUPFAM" id="SSF64005">
    <property type="entry name" value="Undecaprenyl diphosphate synthase"/>
    <property type="match status" value="1"/>
</dbReference>
<dbReference type="PANTHER" id="PTHR21528">
    <property type="entry name" value="DEHYDRODOLICHYL DIPHOSPHATE SYNTHASE COMPLEX SUBUNIT NUS1"/>
    <property type="match status" value="1"/>
</dbReference>
<sequence>MLKVDFVRLVVFLRWIESAILDIGDEMQKVLVRIGLVSIANVVSFANGMDGTIVARWGALESFLISSGFLKSYRDLDISKVQYLAVVIDSEEATHTTEVLHLLRWLQAIGIKKVCLYDTEGVLKKSKEALTLWLKSEKILKETTSDPLLEQNYMSLEVVSFSDGKHAVAKAANFLLEKHYSISGTEKPTLTESDMTNALGALGYGEPEPDLMLIYGPARCHLGFPPWRIRYAEMV</sequence>
<evidence type="ECO:0000256" key="6">
    <source>
        <dbReference type="ARBA" id="ARBA00022679"/>
    </source>
</evidence>
<dbReference type="PANTHER" id="PTHR21528:SF0">
    <property type="entry name" value="DEHYDRODOLICHYL DIPHOSPHATE SYNTHASE COMPLEX SUBUNIT NUS1"/>
    <property type="match status" value="1"/>
</dbReference>
<name>A0A2Z7D0B9_9LAMI</name>
<evidence type="ECO:0000256" key="1">
    <source>
        <dbReference type="ARBA" id="ARBA00001946"/>
    </source>
</evidence>
<protein>
    <recommendedName>
        <fullName evidence="5">ditrans,polycis-polyprenyl diphosphate synthase [(2E,6E)-farnesyldiphosphate specific]</fullName>
        <ecNumber evidence="5">2.5.1.87</ecNumber>
    </recommendedName>
</protein>
<dbReference type="GO" id="GO:0005789">
    <property type="term" value="C:endoplasmic reticulum membrane"/>
    <property type="evidence" value="ECO:0007669"/>
    <property type="project" value="UniProtKB-SubCell"/>
</dbReference>
<keyword evidence="14" id="KW-1185">Reference proteome</keyword>
<dbReference type="AlphaFoldDB" id="A0A2Z7D0B9"/>
<reference evidence="13 14" key="1">
    <citation type="journal article" date="2015" name="Proc. Natl. Acad. Sci. U.S.A.">
        <title>The resurrection genome of Boea hygrometrica: A blueprint for survival of dehydration.</title>
        <authorList>
            <person name="Xiao L."/>
            <person name="Yang G."/>
            <person name="Zhang L."/>
            <person name="Yang X."/>
            <person name="Zhao S."/>
            <person name="Ji Z."/>
            <person name="Zhou Q."/>
            <person name="Hu M."/>
            <person name="Wang Y."/>
            <person name="Chen M."/>
            <person name="Xu Y."/>
            <person name="Jin H."/>
            <person name="Xiao X."/>
            <person name="Hu G."/>
            <person name="Bao F."/>
            <person name="Hu Y."/>
            <person name="Wan P."/>
            <person name="Li L."/>
            <person name="Deng X."/>
            <person name="Kuang T."/>
            <person name="Xiang C."/>
            <person name="Zhu J.K."/>
            <person name="Oliver M.J."/>
            <person name="He Y."/>
        </authorList>
    </citation>
    <scope>NUCLEOTIDE SEQUENCE [LARGE SCALE GENOMIC DNA]</scope>
    <source>
        <strain evidence="14">cv. XS01</strain>
    </source>
</reference>
<dbReference type="Proteomes" id="UP000250235">
    <property type="component" value="Unassembled WGS sequence"/>
</dbReference>
<dbReference type="GO" id="GO:0045547">
    <property type="term" value="F:ditrans,polycis-polyprenyl diphosphate synthase [(2E,6E)-farnesyl diphosphate specific] activity"/>
    <property type="evidence" value="ECO:0007669"/>
    <property type="project" value="UniProtKB-EC"/>
</dbReference>
<dbReference type="GO" id="GO:1904423">
    <property type="term" value="C:dehydrodolichyl diphosphate synthase complex"/>
    <property type="evidence" value="ECO:0007669"/>
    <property type="project" value="InterPro"/>
</dbReference>
<accession>A0A2Z7D0B9</accession>
<evidence type="ECO:0000313" key="14">
    <source>
        <dbReference type="Proteomes" id="UP000250235"/>
    </source>
</evidence>
<keyword evidence="8" id="KW-0256">Endoplasmic reticulum</keyword>
<gene>
    <name evidence="13" type="ORF">F511_07058</name>
</gene>
<dbReference type="InterPro" id="IPR036424">
    <property type="entry name" value="UPP_synth-like_sf"/>
</dbReference>
<evidence type="ECO:0000256" key="3">
    <source>
        <dbReference type="ARBA" id="ARBA00004922"/>
    </source>
</evidence>
<keyword evidence="11" id="KW-0472">Membrane</keyword>
<evidence type="ECO:0000256" key="11">
    <source>
        <dbReference type="ARBA" id="ARBA00023136"/>
    </source>
</evidence>
<comment type="cofactor">
    <cofactor evidence="1">
        <name>Mg(2+)</name>
        <dbReference type="ChEBI" id="CHEBI:18420"/>
    </cofactor>
</comment>
<evidence type="ECO:0000256" key="8">
    <source>
        <dbReference type="ARBA" id="ARBA00022824"/>
    </source>
</evidence>
<dbReference type="InterPro" id="IPR038887">
    <property type="entry name" value="Nus1/NgBR"/>
</dbReference>
<proteinExistence type="inferred from homology"/>
<evidence type="ECO:0000256" key="7">
    <source>
        <dbReference type="ARBA" id="ARBA00022692"/>
    </source>
</evidence>
<keyword evidence="9" id="KW-0460">Magnesium</keyword>
<organism evidence="13 14">
    <name type="scientific">Dorcoceras hygrometricum</name>
    <dbReference type="NCBI Taxonomy" id="472368"/>
    <lineage>
        <taxon>Eukaryota</taxon>
        <taxon>Viridiplantae</taxon>
        <taxon>Streptophyta</taxon>
        <taxon>Embryophyta</taxon>
        <taxon>Tracheophyta</taxon>
        <taxon>Spermatophyta</taxon>
        <taxon>Magnoliopsida</taxon>
        <taxon>eudicotyledons</taxon>
        <taxon>Gunneridae</taxon>
        <taxon>Pentapetalae</taxon>
        <taxon>asterids</taxon>
        <taxon>lamiids</taxon>
        <taxon>Lamiales</taxon>
        <taxon>Gesneriaceae</taxon>
        <taxon>Didymocarpoideae</taxon>
        <taxon>Trichosporeae</taxon>
        <taxon>Loxocarpinae</taxon>
        <taxon>Dorcoceras</taxon>
    </lineage>
</organism>
<keyword evidence="7" id="KW-0812">Transmembrane</keyword>
<dbReference type="EC" id="2.5.1.87" evidence="5"/>
<comment type="catalytic activity">
    <reaction evidence="12">
        <text>n isopentenyl diphosphate + (2E,6E)-farnesyl diphosphate = a di-trans,poly-cis-polyprenyl diphosphate + n diphosphate</text>
        <dbReference type="Rhea" id="RHEA:53008"/>
        <dbReference type="Rhea" id="RHEA-COMP:19494"/>
        <dbReference type="ChEBI" id="CHEBI:33019"/>
        <dbReference type="ChEBI" id="CHEBI:128769"/>
        <dbReference type="ChEBI" id="CHEBI:136960"/>
        <dbReference type="ChEBI" id="CHEBI:175763"/>
        <dbReference type="EC" id="2.5.1.87"/>
    </reaction>
</comment>
<evidence type="ECO:0000256" key="2">
    <source>
        <dbReference type="ARBA" id="ARBA00004586"/>
    </source>
</evidence>
<evidence type="ECO:0000256" key="5">
    <source>
        <dbReference type="ARBA" id="ARBA00012596"/>
    </source>
</evidence>
<dbReference type="OrthoDB" id="19639at2759"/>